<evidence type="ECO:0000313" key="3">
    <source>
        <dbReference type="Proteomes" id="UP000051749"/>
    </source>
</evidence>
<accession>A0A0R2K584</accession>
<dbReference type="PATRIC" id="fig|319653.3.peg.1752"/>
<dbReference type="EMBL" id="FOGK01000001">
    <property type="protein sequence ID" value="SER07261.1"/>
    <property type="molecule type" value="Genomic_DNA"/>
</dbReference>
<dbReference type="Proteomes" id="UP000182818">
    <property type="component" value="Unassembled WGS sequence"/>
</dbReference>
<evidence type="ECO:0000313" key="4">
    <source>
        <dbReference type="Proteomes" id="UP000182818"/>
    </source>
</evidence>
<evidence type="ECO:0000313" key="1">
    <source>
        <dbReference type="EMBL" id="KRN83014.1"/>
    </source>
</evidence>
<comment type="caution">
    <text evidence="1">The sequence shown here is derived from an EMBL/GenBank/DDBJ whole genome shotgun (WGS) entry which is preliminary data.</text>
</comment>
<evidence type="ECO:0000313" key="2">
    <source>
        <dbReference type="EMBL" id="SER07261.1"/>
    </source>
</evidence>
<organism evidence="1 3">
    <name type="scientific">Pediococcus ethanolidurans</name>
    <dbReference type="NCBI Taxonomy" id="319653"/>
    <lineage>
        <taxon>Bacteria</taxon>
        <taxon>Bacillati</taxon>
        <taxon>Bacillota</taxon>
        <taxon>Bacilli</taxon>
        <taxon>Lactobacillales</taxon>
        <taxon>Lactobacillaceae</taxon>
        <taxon>Pediococcus</taxon>
    </lineage>
</organism>
<dbReference type="AlphaFoldDB" id="A0A0R2K584"/>
<protein>
    <submittedName>
        <fullName evidence="1">Uncharacterized protein</fullName>
    </submittedName>
</protein>
<sequence length="394" mass="44450">MKEGVEVDSILYDLEFAKNDQRLANVFPKAQETFYTGFVNSIGADGVVLNTFDDTGQADGSVYVQFDAIDNVEYDSPDLDNMLETIQIAETDQLIMATDQIPDFDSTSDLIKQVVEAAFASHQFLVLTRSDLQNYQEGTVTAVHENDFEMTLVDKFNLMHRVEATIKYTEAEIVEFSGRELAVESATWPKIMTQTPKTRLTVTDESSFYEVLKSAEQSQTLITINDETKSTNFFVGTVNAVNEDEVLCNLVDMAGQFGGYSLIRMDTIASITLKSDYLQVIQAFVNYQKKHQTFVQPVLNEERLFDSTDDLFLALIKQAETFSRVLSMTLITGVREMGYITELGAENFRFHVIDPDLYVDQTGVEVTIEDVDELSFDFLNAVLLENHLRDKGLL</sequence>
<proteinExistence type="predicted"/>
<dbReference type="EMBL" id="JQBY01000005">
    <property type="protein sequence ID" value="KRN83014.1"/>
    <property type="molecule type" value="Genomic_DNA"/>
</dbReference>
<dbReference type="STRING" id="319653.SAMN04487973_101218"/>
<reference evidence="1 3" key="1">
    <citation type="journal article" date="2015" name="Genome Announc.">
        <title>Expanding the biotechnology potential of lactobacilli through comparative genomics of 213 strains and associated genera.</title>
        <authorList>
            <person name="Sun Z."/>
            <person name="Harris H.M."/>
            <person name="McCann A."/>
            <person name="Guo C."/>
            <person name="Argimon S."/>
            <person name="Zhang W."/>
            <person name="Yang X."/>
            <person name="Jeffery I.B."/>
            <person name="Cooney J.C."/>
            <person name="Kagawa T.F."/>
            <person name="Liu W."/>
            <person name="Song Y."/>
            <person name="Salvetti E."/>
            <person name="Wrobel A."/>
            <person name="Rasinkangas P."/>
            <person name="Parkhill J."/>
            <person name="Rea M.C."/>
            <person name="O'Sullivan O."/>
            <person name="Ritari J."/>
            <person name="Douillard F.P."/>
            <person name="Paul Ross R."/>
            <person name="Yang R."/>
            <person name="Briner A.E."/>
            <person name="Felis G.E."/>
            <person name="de Vos W.M."/>
            <person name="Barrangou R."/>
            <person name="Klaenhammer T.R."/>
            <person name="Caufield P.W."/>
            <person name="Cui Y."/>
            <person name="Zhang H."/>
            <person name="O'Toole P.W."/>
        </authorList>
    </citation>
    <scope>NUCLEOTIDE SEQUENCE [LARGE SCALE GENOMIC DNA]</scope>
    <source>
        <strain evidence="1 3">DSM 22301</strain>
    </source>
</reference>
<reference evidence="2 4" key="2">
    <citation type="submission" date="2016-10" db="EMBL/GenBank/DDBJ databases">
        <authorList>
            <person name="Varghese N."/>
            <person name="Submissions S."/>
        </authorList>
    </citation>
    <scope>NUCLEOTIDE SEQUENCE [LARGE SCALE GENOMIC DNA]</scope>
    <source>
        <strain evidence="2 4">CGMCC 1.3889</strain>
    </source>
</reference>
<gene>
    <name evidence="1" type="ORF">IV87_GL001723</name>
    <name evidence="2" type="ORF">SAMN04487973_101218</name>
</gene>
<dbReference type="Proteomes" id="UP000051749">
    <property type="component" value="Unassembled WGS sequence"/>
</dbReference>
<name>A0A0R2K584_9LACO</name>
<keyword evidence="4" id="KW-1185">Reference proteome</keyword>